<keyword evidence="1" id="KW-0560">Oxidoreductase</keyword>
<feature type="domain" description="D-isomer specific 2-hydroxyacid dehydrogenase NAD-binding" evidence="3">
    <location>
        <begin position="110"/>
        <end position="279"/>
    </location>
</feature>
<proteinExistence type="predicted"/>
<dbReference type="PANTHER" id="PTHR43333:SF1">
    <property type="entry name" value="D-ISOMER SPECIFIC 2-HYDROXYACID DEHYDROGENASE NAD-BINDING DOMAIN-CONTAINING PROTEIN"/>
    <property type="match status" value="1"/>
</dbReference>
<comment type="caution">
    <text evidence="4">The sequence shown here is derived from an EMBL/GenBank/DDBJ whole genome shotgun (WGS) entry which is preliminary data.</text>
</comment>
<dbReference type="InterPro" id="IPR006140">
    <property type="entry name" value="D-isomer_DH_NAD-bd"/>
</dbReference>
<evidence type="ECO:0000259" key="3">
    <source>
        <dbReference type="Pfam" id="PF02826"/>
    </source>
</evidence>
<dbReference type="EMBL" id="JBHSNA010000021">
    <property type="protein sequence ID" value="MFC5567876.1"/>
    <property type="molecule type" value="Genomic_DNA"/>
</dbReference>
<dbReference type="RefSeq" id="WP_209839741.1">
    <property type="nucleotide sequence ID" value="NZ_JAGGJP010000005.1"/>
</dbReference>
<organism evidence="4 5">
    <name type="scientific">Rubellimicrobium aerolatum</name>
    <dbReference type="NCBI Taxonomy" id="490979"/>
    <lineage>
        <taxon>Bacteria</taxon>
        <taxon>Pseudomonadati</taxon>
        <taxon>Pseudomonadota</taxon>
        <taxon>Alphaproteobacteria</taxon>
        <taxon>Rhodobacterales</taxon>
        <taxon>Roseobacteraceae</taxon>
        <taxon>Rubellimicrobium</taxon>
    </lineage>
</organism>
<name>A0ABW0SG59_9RHOB</name>
<dbReference type="Gene3D" id="3.40.50.720">
    <property type="entry name" value="NAD(P)-binding Rossmann-like Domain"/>
    <property type="match status" value="2"/>
</dbReference>
<dbReference type="PANTHER" id="PTHR43333">
    <property type="entry name" value="2-HACID_DH_C DOMAIN-CONTAINING PROTEIN"/>
    <property type="match status" value="1"/>
</dbReference>
<evidence type="ECO:0000256" key="1">
    <source>
        <dbReference type="ARBA" id="ARBA00023002"/>
    </source>
</evidence>
<reference evidence="5" key="1">
    <citation type="journal article" date="2019" name="Int. J. Syst. Evol. Microbiol.">
        <title>The Global Catalogue of Microorganisms (GCM) 10K type strain sequencing project: providing services to taxonomists for standard genome sequencing and annotation.</title>
        <authorList>
            <consortium name="The Broad Institute Genomics Platform"/>
            <consortium name="The Broad Institute Genome Sequencing Center for Infectious Disease"/>
            <person name="Wu L."/>
            <person name="Ma J."/>
        </authorList>
    </citation>
    <scope>NUCLEOTIDE SEQUENCE [LARGE SCALE GENOMIC DNA]</scope>
    <source>
        <strain evidence="5">KACC 11588</strain>
    </source>
</reference>
<evidence type="ECO:0000313" key="4">
    <source>
        <dbReference type="EMBL" id="MFC5567876.1"/>
    </source>
</evidence>
<dbReference type="SUPFAM" id="SSF51735">
    <property type="entry name" value="NAD(P)-binding Rossmann-fold domains"/>
    <property type="match status" value="1"/>
</dbReference>
<accession>A0ABW0SG59</accession>
<evidence type="ECO:0000313" key="5">
    <source>
        <dbReference type="Proteomes" id="UP001596056"/>
    </source>
</evidence>
<protein>
    <submittedName>
        <fullName evidence="4">2-hydroxyacid dehydrogenase</fullName>
    </submittedName>
</protein>
<sequence>MSIAPARVHFAAPDRLWPGYAEALPRVFAEAGVAAELSRDHPPGEVDWIVYAPGGPALDFAAFSRAKGVLSLWAGVERIVGTVPADLPLTRMVDDGLRQGMAEWVAGHALRHHLGIDAHVLRQDGVWRHVAPKLARDRPVTVLGLGELGMACARTLAGLGFPVTGWSRRPRAEPRLAHALSGPEGLPEALAGAEIVVLLTPLTPETENLMDAARLSLPARGFVLLNPGRGALIDDAALLAALDGGQVGHATLDVFRQEPLPPDHAFWAHPRVTVTPHIAAETRVESAARVIAENLRRGAAGEPLLHLVDRRTGY</sequence>
<keyword evidence="2" id="KW-0520">NAD</keyword>
<keyword evidence="5" id="KW-1185">Reference proteome</keyword>
<dbReference type="Pfam" id="PF02826">
    <property type="entry name" value="2-Hacid_dh_C"/>
    <property type="match status" value="1"/>
</dbReference>
<dbReference type="CDD" id="cd12164">
    <property type="entry name" value="GDH_like_2"/>
    <property type="match status" value="1"/>
</dbReference>
<gene>
    <name evidence="4" type="ORF">ACFPOC_15790</name>
</gene>
<dbReference type="InterPro" id="IPR036291">
    <property type="entry name" value="NAD(P)-bd_dom_sf"/>
</dbReference>
<dbReference type="Proteomes" id="UP001596056">
    <property type="component" value="Unassembled WGS sequence"/>
</dbReference>
<evidence type="ECO:0000256" key="2">
    <source>
        <dbReference type="ARBA" id="ARBA00023027"/>
    </source>
</evidence>